<keyword evidence="2" id="KW-0812">Transmembrane</keyword>
<feature type="region of interest" description="Disordered" evidence="1">
    <location>
        <begin position="97"/>
        <end position="151"/>
    </location>
</feature>
<dbReference type="Proteomes" id="UP000279259">
    <property type="component" value="Unassembled WGS sequence"/>
</dbReference>
<protein>
    <submittedName>
        <fullName evidence="3">Uncharacterized protein</fullName>
    </submittedName>
</protein>
<keyword evidence="2" id="KW-0472">Membrane</keyword>
<evidence type="ECO:0000256" key="2">
    <source>
        <dbReference type="SAM" id="Phobius"/>
    </source>
</evidence>
<comment type="caution">
    <text evidence="3">The sequence shown here is derived from an EMBL/GenBank/DDBJ whole genome shotgun (WGS) entry which is preliminary data.</text>
</comment>
<evidence type="ECO:0000256" key="1">
    <source>
        <dbReference type="SAM" id="MobiDB-lite"/>
    </source>
</evidence>
<accession>A0A427YID5</accession>
<dbReference type="EMBL" id="RSCD01000009">
    <property type="protein sequence ID" value="RSH90837.1"/>
    <property type="molecule type" value="Genomic_DNA"/>
</dbReference>
<dbReference type="OrthoDB" id="10572104at2759"/>
<proteinExistence type="predicted"/>
<sequence>MKWFFLGLGLVLGMILVVCIYINWRGPNQRLIPCLGVRDEDEVEGTEVEAPRNGGGGGGDEKAHAEGSFVEEKARSGAVTSQKGFIAGSAVSVVAAQEVRTDRRTSRKLHKARASSVASSPSRARDPGQTASGRRNTLGGSPGSTLPPYSTHLYSLHGRLSMPDNSNHSRRIAVRWTASSFGHSPSVGHASFGPMTPTWQLPPMPTQPPLVYSPTVASPIGTRYGSGTPSLSGTSHWVEHETYPFHLPRFDAHPRQTLPPGNEPQAR</sequence>
<gene>
    <name evidence="3" type="ORF">EHS25_010012</name>
</gene>
<feature type="transmembrane region" description="Helical" evidence="2">
    <location>
        <begin position="6"/>
        <end position="24"/>
    </location>
</feature>
<evidence type="ECO:0000313" key="3">
    <source>
        <dbReference type="EMBL" id="RSH90837.1"/>
    </source>
</evidence>
<feature type="compositionally biased region" description="Polar residues" evidence="1">
    <location>
        <begin position="129"/>
        <end position="148"/>
    </location>
</feature>
<organism evidence="3 4">
    <name type="scientific">Saitozyma podzolica</name>
    <dbReference type="NCBI Taxonomy" id="1890683"/>
    <lineage>
        <taxon>Eukaryota</taxon>
        <taxon>Fungi</taxon>
        <taxon>Dikarya</taxon>
        <taxon>Basidiomycota</taxon>
        <taxon>Agaricomycotina</taxon>
        <taxon>Tremellomycetes</taxon>
        <taxon>Tremellales</taxon>
        <taxon>Trimorphomycetaceae</taxon>
        <taxon>Saitozyma</taxon>
    </lineage>
</organism>
<evidence type="ECO:0000313" key="4">
    <source>
        <dbReference type="Proteomes" id="UP000279259"/>
    </source>
</evidence>
<dbReference type="AlphaFoldDB" id="A0A427YID5"/>
<feature type="region of interest" description="Disordered" evidence="1">
    <location>
        <begin position="43"/>
        <end position="65"/>
    </location>
</feature>
<reference evidence="3 4" key="1">
    <citation type="submission" date="2018-11" db="EMBL/GenBank/DDBJ databases">
        <title>Genome sequence of Saitozyma podzolica DSM 27192.</title>
        <authorList>
            <person name="Aliyu H."/>
            <person name="Gorte O."/>
            <person name="Ochsenreither K."/>
        </authorList>
    </citation>
    <scope>NUCLEOTIDE SEQUENCE [LARGE SCALE GENOMIC DNA]</scope>
    <source>
        <strain evidence="3 4">DSM 27192</strain>
    </source>
</reference>
<keyword evidence="2" id="KW-1133">Transmembrane helix</keyword>
<keyword evidence="4" id="KW-1185">Reference proteome</keyword>
<name>A0A427YID5_9TREE</name>